<keyword evidence="3" id="KW-1185">Reference proteome</keyword>
<gene>
    <name evidence="2" type="ORF">GZ77_18170</name>
</gene>
<comment type="caution">
    <text evidence="2">The sequence shown here is derived from an EMBL/GenBank/DDBJ whole genome shotgun (WGS) entry which is preliminary data.</text>
</comment>
<evidence type="ECO:0000313" key="2">
    <source>
        <dbReference type="EMBL" id="KEQ12453.1"/>
    </source>
</evidence>
<dbReference type="Proteomes" id="UP000028006">
    <property type="component" value="Unassembled WGS sequence"/>
</dbReference>
<reference evidence="2 3" key="1">
    <citation type="submission" date="2014-06" db="EMBL/GenBank/DDBJ databases">
        <title>Whole Genome Sequences of Three Symbiotic Endozoicomonas Bacteria.</title>
        <authorList>
            <person name="Neave M.J."/>
            <person name="Apprill A."/>
            <person name="Voolstra C.R."/>
        </authorList>
    </citation>
    <scope>NUCLEOTIDE SEQUENCE [LARGE SCALE GENOMIC DNA]</scope>
    <source>
        <strain evidence="2 3">LMG 24815</strain>
    </source>
</reference>
<feature type="region of interest" description="Disordered" evidence="1">
    <location>
        <begin position="92"/>
        <end position="121"/>
    </location>
</feature>
<accession>A0A081N1Y0</accession>
<organism evidence="2 3">
    <name type="scientific">Endozoicomonas montiporae</name>
    <dbReference type="NCBI Taxonomy" id="1027273"/>
    <lineage>
        <taxon>Bacteria</taxon>
        <taxon>Pseudomonadati</taxon>
        <taxon>Pseudomonadota</taxon>
        <taxon>Gammaproteobacteria</taxon>
        <taxon>Oceanospirillales</taxon>
        <taxon>Endozoicomonadaceae</taxon>
        <taxon>Endozoicomonas</taxon>
    </lineage>
</organism>
<evidence type="ECO:0000256" key="1">
    <source>
        <dbReference type="SAM" id="MobiDB-lite"/>
    </source>
</evidence>
<sequence>MNRQIRKATGVRPPENPLKDFLGVSGATYPVRFSFFRGRTTVLIHAEQRFITNQWAVINMLASFLGVPATQVRITRLTNDTELGLCIEGEYRNGNSQNWQPFRPMTRLHSQHPYQQQQRQQ</sequence>
<name>A0A081N1Y0_9GAMM</name>
<proteinExistence type="predicted"/>
<evidence type="ECO:0000313" key="3">
    <source>
        <dbReference type="Proteomes" id="UP000028006"/>
    </source>
</evidence>
<protein>
    <submittedName>
        <fullName evidence="2">Uncharacterized protein</fullName>
    </submittedName>
</protein>
<dbReference type="AlphaFoldDB" id="A0A081N1Y0"/>
<dbReference type="EMBL" id="JOKG01000004">
    <property type="protein sequence ID" value="KEQ12453.1"/>
    <property type="molecule type" value="Genomic_DNA"/>
</dbReference>